<dbReference type="PANTHER" id="PTHR11164:SF0">
    <property type="entry name" value="GLUTAMATE--CYSTEINE LIGASE CATALYTIC SUBUNIT"/>
    <property type="match status" value="1"/>
</dbReference>
<dbReference type="EMBL" id="JAPQKI010000003">
    <property type="protein sequence ID" value="KAJ5109925.1"/>
    <property type="molecule type" value="Genomic_DNA"/>
</dbReference>
<gene>
    <name evidence="11" type="ORF">N7532_002570</name>
</gene>
<dbReference type="Gene3D" id="1.10.8.960">
    <property type="match status" value="1"/>
</dbReference>
<accession>A0A9W9G1K3</accession>
<evidence type="ECO:0000256" key="4">
    <source>
        <dbReference type="ARBA" id="ARBA00022598"/>
    </source>
</evidence>
<dbReference type="SUPFAM" id="SSF55931">
    <property type="entry name" value="Glutamine synthetase/guanido kinase"/>
    <property type="match status" value="1"/>
</dbReference>
<dbReference type="Pfam" id="PF03074">
    <property type="entry name" value="GCS"/>
    <property type="match status" value="1"/>
</dbReference>
<protein>
    <recommendedName>
        <fullName evidence="3 10">Glutamate--cysteine ligase</fullName>
        <ecNumber evidence="3 10">6.3.2.2</ecNumber>
    </recommendedName>
    <alternativeName>
        <fullName evidence="9 10">Gamma-ECS</fullName>
    </alternativeName>
    <alternativeName>
        <fullName evidence="8 10">Gamma-glutamylcysteine synthetase</fullName>
    </alternativeName>
</protein>
<dbReference type="InterPro" id="IPR014746">
    <property type="entry name" value="Gln_synth/guanido_kin_cat_dom"/>
</dbReference>
<dbReference type="GO" id="GO:0005524">
    <property type="term" value="F:ATP binding"/>
    <property type="evidence" value="ECO:0007669"/>
    <property type="project" value="UniProtKB-UniRule"/>
</dbReference>
<evidence type="ECO:0000256" key="10">
    <source>
        <dbReference type="RuleBase" id="RU367135"/>
    </source>
</evidence>
<keyword evidence="12" id="KW-1185">Reference proteome</keyword>
<dbReference type="AlphaFoldDB" id="A0A9W9G1K3"/>
<evidence type="ECO:0000256" key="7">
    <source>
        <dbReference type="ARBA" id="ARBA00022840"/>
    </source>
</evidence>
<sequence>MGLALDGLPLDREDLKKAGPLVRKYAAKQILALWLKQRHRGDSNPLWGDEIEFSLLDLDADSSRATMLLDQERIINSWEKSHLCQDGERELINSFLATHQHALSLGMFPRTGVSDPWTMPNPPTELLCKRPRYTLLAKNIVSRPRDRVKTWLPIYRDRLTPDPFVDDTAHGHEKENHVCLDRLDIGIGCCSIQTTFQTANEAEARWLHDQLMPLGPIFLAMTASTPIWKGYLVDSDCRWQRYGDLLDDRLQDEKESIPARWTWKQSYISTEQPPNLKNEQSFHPMENEVREYLIEGGMDSFLADHFTSILSRDPLLLTEADLQNCEPPDTRLFESLYGCAWHPVRFKPPTSDQGPGWRVEFRPMEAQPTDFENAAFAIFSYLVSRAISVLRLNLYIPIDRLGQSWASCQKRHAAVHGRFWFRKLEWHSNSGRINKHIARMLGVQGHHNMMGKDQYALMTVDEIINGECAVDGFPGLMFMVECYFDYVGVPQKEQKQISQYLDLIRDRARGTNPTPATWMRDFAGSHKDYREDSYVSEVMCYDMMRAMVQLNEPKNR</sequence>
<dbReference type="GeneID" id="81354043"/>
<dbReference type="PANTHER" id="PTHR11164">
    <property type="entry name" value="GLUTAMATE CYSTEINE LIGASE"/>
    <property type="match status" value="1"/>
</dbReference>
<dbReference type="EC" id="6.3.2.2" evidence="3 10"/>
<evidence type="ECO:0000256" key="1">
    <source>
        <dbReference type="ARBA" id="ARBA00005006"/>
    </source>
</evidence>
<comment type="catalytic activity">
    <reaction evidence="10">
        <text>L-cysteine + L-glutamate + ATP = gamma-L-glutamyl-L-cysteine + ADP + phosphate + H(+)</text>
        <dbReference type="Rhea" id="RHEA:13285"/>
        <dbReference type="ChEBI" id="CHEBI:15378"/>
        <dbReference type="ChEBI" id="CHEBI:29985"/>
        <dbReference type="ChEBI" id="CHEBI:30616"/>
        <dbReference type="ChEBI" id="CHEBI:35235"/>
        <dbReference type="ChEBI" id="CHEBI:43474"/>
        <dbReference type="ChEBI" id="CHEBI:58173"/>
        <dbReference type="ChEBI" id="CHEBI:456216"/>
        <dbReference type="EC" id="6.3.2.2"/>
    </reaction>
</comment>
<evidence type="ECO:0000313" key="11">
    <source>
        <dbReference type="EMBL" id="KAJ5109925.1"/>
    </source>
</evidence>
<keyword evidence="7 10" id="KW-0067">ATP-binding</keyword>
<comment type="similarity">
    <text evidence="2 10">Belongs to the glutamate--cysteine ligase type 3 family.</text>
</comment>
<comment type="caution">
    <text evidence="11">The sequence shown here is derived from an EMBL/GenBank/DDBJ whole genome shotgun (WGS) entry which is preliminary data.</text>
</comment>
<dbReference type="OrthoDB" id="7939818at2759"/>
<dbReference type="RefSeq" id="XP_056478036.1">
    <property type="nucleotide sequence ID" value="XM_056615064.1"/>
</dbReference>
<name>A0A9W9G1K3_9EURO</name>
<evidence type="ECO:0000313" key="12">
    <source>
        <dbReference type="Proteomes" id="UP001149074"/>
    </source>
</evidence>
<comment type="pathway">
    <text evidence="1 10">Sulfur metabolism; glutathione biosynthesis; glutathione from L-cysteine and L-glutamate: step 1/2.</text>
</comment>
<evidence type="ECO:0000256" key="3">
    <source>
        <dbReference type="ARBA" id="ARBA00012220"/>
    </source>
</evidence>
<keyword evidence="6 10" id="KW-0547">Nucleotide-binding</keyword>
<organism evidence="11 12">
    <name type="scientific">Penicillium argentinense</name>
    <dbReference type="NCBI Taxonomy" id="1131581"/>
    <lineage>
        <taxon>Eukaryota</taxon>
        <taxon>Fungi</taxon>
        <taxon>Dikarya</taxon>
        <taxon>Ascomycota</taxon>
        <taxon>Pezizomycotina</taxon>
        <taxon>Eurotiomycetes</taxon>
        <taxon>Eurotiomycetidae</taxon>
        <taxon>Eurotiales</taxon>
        <taxon>Aspergillaceae</taxon>
        <taxon>Penicillium</taxon>
    </lineage>
</organism>
<dbReference type="Gene3D" id="3.30.590.50">
    <property type="match status" value="2"/>
</dbReference>
<evidence type="ECO:0000256" key="8">
    <source>
        <dbReference type="ARBA" id="ARBA00030585"/>
    </source>
</evidence>
<dbReference type="GO" id="GO:0017109">
    <property type="term" value="C:glutamate-cysteine ligase complex"/>
    <property type="evidence" value="ECO:0007669"/>
    <property type="project" value="TreeGrafter"/>
</dbReference>
<keyword evidence="5 10" id="KW-0317">Glutathione biosynthesis</keyword>
<keyword evidence="4 10" id="KW-0436">Ligase</keyword>
<dbReference type="Proteomes" id="UP001149074">
    <property type="component" value="Unassembled WGS sequence"/>
</dbReference>
<reference evidence="11" key="2">
    <citation type="journal article" date="2023" name="IMA Fungus">
        <title>Comparative genomic study of the Penicillium genus elucidates a diverse pangenome and 15 lateral gene transfer events.</title>
        <authorList>
            <person name="Petersen C."/>
            <person name="Sorensen T."/>
            <person name="Nielsen M.R."/>
            <person name="Sondergaard T.E."/>
            <person name="Sorensen J.L."/>
            <person name="Fitzpatrick D.A."/>
            <person name="Frisvad J.C."/>
            <person name="Nielsen K.L."/>
        </authorList>
    </citation>
    <scope>NUCLEOTIDE SEQUENCE</scope>
    <source>
        <strain evidence="11">IBT 30761</strain>
    </source>
</reference>
<evidence type="ECO:0000256" key="9">
    <source>
        <dbReference type="ARBA" id="ARBA00032122"/>
    </source>
</evidence>
<dbReference type="GO" id="GO:0006750">
    <property type="term" value="P:glutathione biosynthetic process"/>
    <property type="evidence" value="ECO:0007669"/>
    <property type="project" value="UniProtKB-UniRule"/>
</dbReference>
<evidence type="ECO:0000256" key="2">
    <source>
        <dbReference type="ARBA" id="ARBA00008100"/>
    </source>
</evidence>
<dbReference type="GO" id="GO:0004357">
    <property type="term" value="F:glutamate-cysteine ligase activity"/>
    <property type="evidence" value="ECO:0007669"/>
    <property type="project" value="UniProtKB-UniRule"/>
</dbReference>
<reference evidence="11" key="1">
    <citation type="submission" date="2022-11" db="EMBL/GenBank/DDBJ databases">
        <authorList>
            <person name="Petersen C."/>
        </authorList>
    </citation>
    <scope>NUCLEOTIDE SEQUENCE</scope>
    <source>
        <strain evidence="11">IBT 30761</strain>
    </source>
</reference>
<dbReference type="InterPro" id="IPR004308">
    <property type="entry name" value="GCS"/>
</dbReference>
<proteinExistence type="inferred from homology"/>
<evidence type="ECO:0000256" key="6">
    <source>
        <dbReference type="ARBA" id="ARBA00022741"/>
    </source>
</evidence>
<evidence type="ECO:0000256" key="5">
    <source>
        <dbReference type="ARBA" id="ARBA00022684"/>
    </source>
</evidence>